<keyword evidence="2" id="KW-1185">Reference proteome</keyword>
<gene>
    <name evidence="1" type="ORF">Q4F19_09430</name>
</gene>
<protein>
    <submittedName>
        <fullName evidence="1">Uncharacterized protein</fullName>
    </submittedName>
</protein>
<organism evidence="1 2">
    <name type="scientific">Sphingomonas natans</name>
    <dbReference type="NCBI Taxonomy" id="3063330"/>
    <lineage>
        <taxon>Bacteria</taxon>
        <taxon>Pseudomonadati</taxon>
        <taxon>Pseudomonadota</taxon>
        <taxon>Alphaproteobacteria</taxon>
        <taxon>Sphingomonadales</taxon>
        <taxon>Sphingomonadaceae</taxon>
        <taxon>Sphingomonas</taxon>
    </lineage>
</organism>
<evidence type="ECO:0000313" key="1">
    <source>
        <dbReference type="EMBL" id="MDO6414601.1"/>
    </source>
</evidence>
<name>A0ABT8Y8E7_9SPHN</name>
<comment type="caution">
    <text evidence="1">The sequence shown here is derived from an EMBL/GenBank/DDBJ whole genome shotgun (WGS) entry which is preliminary data.</text>
</comment>
<evidence type="ECO:0000313" key="2">
    <source>
        <dbReference type="Proteomes" id="UP001169764"/>
    </source>
</evidence>
<proteinExistence type="predicted"/>
<accession>A0ABT8Y8E7</accession>
<dbReference type="RefSeq" id="WP_303541872.1">
    <property type="nucleotide sequence ID" value="NZ_JAUOTP010000003.1"/>
</dbReference>
<reference evidence="1" key="1">
    <citation type="submission" date="2023-07" db="EMBL/GenBank/DDBJ databases">
        <authorList>
            <person name="Kim M."/>
        </authorList>
    </citation>
    <scope>NUCLEOTIDE SEQUENCE</scope>
    <source>
        <strain evidence="1">BIUV-7</strain>
    </source>
</reference>
<dbReference type="EMBL" id="JAUOTP010000003">
    <property type="protein sequence ID" value="MDO6414601.1"/>
    <property type="molecule type" value="Genomic_DNA"/>
</dbReference>
<sequence length="97" mass="9975">MTVLTASGAAARATGIGCVETIGEVAVQIAADCDEVSADADKNIPHCHTGCHGQHVAAPMPFRAMVPIADLAREYAALASVTLTARRVDPVLRPPQG</sequence>
<dbReference type="Proteomes" id="UP001169764">
    <property type="component" value="Unassembled WGS sequence"/>
</dbReference>